<evidence type="ECO:0000256" key="8">
    <source>
        <dbReference type="PIRSR" id="PIRSR000097-1"/>
    </source>
</evidence>
<evidence type="ECO:0000256" key="3">
    <source>
        <dbReference type="ARBA" id="ARBA00022857"/>
    </source>
</evidence>
<dbReference type="PANTHER" id="PTHR43827">
    <property type="entry name" value="2,5-DIKETO-D-GLUCONIC ACID REDUCTASE"/>
    <property type="match status" value="1"/>
</dbReference>
<comment type="function">
    <text evidence="5">Catalyzes the initial reaction in the xylose utilization pathway by reducing D-xylose into xylitol. Xylose is a major component of hemicelluloses such as xylan. Most fungi utilize D-xylose via three enzymatic reactions, xylose reductase (XR), xylitol dehydrogenase (XDH), and xylulokinase, to form xylulose 5-phosphate, which enters pentose phosphate pathway.</text>
</comment>
<dbReference type="PROSITE" id="PS00798">
    <property type="entry name" value="ALDOKETO_REDUCTASE_1"/>
    <property type="match status" value="1"/>
</dbReference>
<dbReference type="InterPro" id="IPR023210">
    <property type="entry name" value="NADP_OxRdtase_dom"/>
</dbReference>
<organism evidence="11 12">
    <name type="scientific">Penicillium angulare</name>
    <dbReference type="NCBI Taxonomy" id="116970"/>
    <lineage>
        <taxon>Eukaryota</taxon>
        <taxon>Fungi</taxon>
        <taxon>Dikarya</taxon>
        <taxon>Ascomycota</taxon>
        <taxon>Pezizomycotina</taxon>
        <taxon>Eurotiomycetes</taxon>
        <taxon>Eurotiomycetidae</taxon>
        <taxon>Eurotiales</taxon>
        <taxon>Aspergillaceae</taxon>
        <taxon>Penicillium</taxon>
    </lineage>
</organism>
<comment type="catalytic activity">
    <reaction evidence="6">
        <text>xylitol + NADP(+) = D-xylose + NADPH + H(+)</text>
        <dbReference type="Rhea" id="RHEA:27445"/>
        <dbReference type="ChEBI" id="CHEBI:15378"/>
        <dbReference type="ChEBI" id="CHEBI:17151"/>
        <dbReference type="ChEBI" id="CHEBI:53455"/>
        <dbReference type="ChEBI" id="CHEBI:57783"/>
        <dbReference type="ChEBI" id="CHEBI:58349"/>
        <dbReference type="EC" id="1.1.1.307"/>
    </reaction>
</comment>
<accession>A0A9W9K6G9</accession>
<dbReference type="AlphaFoldDB" id="A0A9W9K6G9"/>
<dbReference type="GO" id="GO:0016616">
    <property type="term" value="F:oxidoreductase activity, acting on the CH-OH group of donors, NAD or NADP as acceptor"/>
    <property type="evidence" value="ECO:0007669"/>
    <property type="project" value="UniProtKB-ARBA"/>
</dbReference>
<feature type="domain" description="NADP-dependent oxidoreductase" evidence="10">
    <location>
        <begin position="18"/>
        <end position="146"/>
    </location>
</feature>
<dbReference type="InterPro" id="IPR020471">
    <property type="entry name" value="AKR"/>
</dbReference>
<comment type="catalytic activity">
    <reaction evidence="7">
        <text>xylitol + NAD(+) = D-xylose + NADH + H(+)</text>
        <dbReference type="Rhea" id="RHEA:27441"/>
        <dbReference type="ChEBI" id="CHEBI:15378"/>
        <dbReference type="ChEBI" id="CHEBI:17151"/>
        <dbReference type="ChEBI" id="CHEBI:53455"/>
        <dbReference type="ChEBI" id="CHEBI:57540"/>
        <dbReference type="ChEBI" id="CHEBI:57945"/>
        <dbReference type="EC" id="1.1.1.307"/>
    </reaction>
</comment>
<evidence type="ECO:0000313" key="12">
    <source>
        <dbReference type="Proteomes" id="UP001149165"/>
    </source>
</evidence>
<protein>
    <recommendedName>
        <fullName evidence="2">D-xylose reductase [NAD(P)H]</fullName>
        <ecNumber evidence="2">1.1.1.307</ecNumber>
    </recommendedName>
</protein>
<dbReference type="PANTHER" id="PTHR43827:SF3">
    <property type="entry name" value="NADP-DEPENDENT OXIDOREDUCTASE DOMAIN-CONTAINING PROTEIN"/>
    <property type="match status" value="1"/>
</dbReference>
<gene>
    <name evidence="11" type="ORF">N7456_010406</name>
</gene>
<evidence type="ECO:0000256" key="5">
    <source>
        <dbReference type="ARBA" id="ARBA00025065"/>
    </source>
</evidence>
<evidence type="ECO:0000256" key="4">
    <source>
        <dbReference type="ARBA" id="ARBA00023002"/>
    </source>
</evidence>
<dbReference type="PRINTS" id="PR00069">
    <property type="entry name" value="ALDKETRDTASE"/>
</dbReference>
<evidence type="ECO:0000256" key="9">
    <source>
        <dbReference type="PIRSR" id="PIRSR000097-3"/>
    </source>
</evidence>
<comment type="similarity">
    <text evidence="1">Belongs to the aldo/keto reductase family.</text>
</comment>
<evidence type="ECO:0000256" key="1">
    <source>
        <dbReference type="ARBA" id="ARBA00007905"/>
    </source>
</evidence>
<dbReference type="Proteomes" id="UP001149165">
    <property type="component" value="Unassembled WGS sequence"/>
</dbReference>
<dbReference type="Gene3D" id="3.20.20.100">
    <property type="entry name" value="NADP-dependent oxidoreductase domain"/>
    <property type="match status" value="1"/>
</dbReference>
<evidence type="ECO:0000256" key="2">
    <source>
        <dbReference type="ARBA" id="ARBA00012845"/>
    </source>
</evidence>
<evidence type="ECO:0000259" key="10">
    <source>
        <dbReference type="Pfam" id="PF00248"/>
    </source>
</evidence>
<evidence type="ECO:0000313" key="11">
    <source>
        <dbReference type="EMBL" id="KAJ5094545.1"/>
    </source>
</evidence>
<dbReference type="EMBL" id="JAPQKH010000006">
    <property type="protein sequence ID" value="KAJ5094545.1"/>
    <property type="molecule type" value="Genomic_DNA"/>
</dbReference>
<reference evidence="11" key="2">
    <citation type="journal article" date="2023" name="IMA Fungus">
        <title>Comparative genomic study of the Penicillium genus elucidates a diverse pangenome and 15 lateral gene transfer events.</title>
        <authorList>
            <person name="Petersen C."/>
            <person name="Sorensen T."/>
            <person name="Nielsen M.R."/>
            <person name="Sondergaard T.E."/>
            <person name="Sorensen J.L."/>
            <person name="Fitzpatrick D.A."/>
            <person name="Frisvad J.C."/>
            <person name="Nielsen K.L."/>
        </authorList>
    </citation>
    <scope>NUCLEOTIDE SEQUENCE</scope>
    <source>
        <strain evidence="11">IBT 30069</strain>
    </source>
</reference>
<dbReference type="SUPFAM" id="SSF51430">
    <property type="entry name" value="NAD(P)-linked oxidoreductase"/>
    <property type="match status" value="1"/>
</dbReference>
<sequence>MEVPTSFTLNNGHKLPSIGLGTFQSNDDPSKVKSAVKLSLELGYRHIDCADAYGNEKEVGEAIKESGVPRHEIFVTTKLVYQVSAYANLLISKFPMPILRAKTTKQSDTQVAMERDYPETWKAMEKLVDLDKARSIALGKTPERTITLISTDSNIGLSNFNILKTKRILEIARIRPAVNQVEIHPYFPQKELFQLSSKNDILLMAHQPLGGRPLDVVRGNPDRPLPTEDPEACKLRAFKGVCLSWIVQRGIPAVPKSSHALHMAQNIQLKRLGEGDLFLIDRLSSQRGPARFLDPSRHLGFDIFDEESDQPVDNQAPWD</sequence>
<reference evidence="11" key="1">
    <citation type="submission" date="2022-11" db="EMBL/GenBank/DDBJ databases">
        <authorList>
            <person name="Petersen C."/>
        </authorList>
    </citation>
    <scope>NUCLEOTIDE SEQUENCE</scope>
    <source>
        <strain evidence="11">IBT 30069</strain>
    </source>
</reference>
<evidence type="ECO:0000256" key="7">
    <source>
        <dbReference type="ARBA" id="ARBA00049485"/>
    </source>
</evidence>
<dbReference type="PIRSF" id="PIRSF000097">
    <property type="entry name" value="AKR"/>
    <property type="match status" value="1"/>
</dbReference>
<keyword evidence="4" id="KW-0560">Oxidoreductase</keyword>
<feature type="site" description="Lowers pKa of active site Tyr" evidence="9">
    <location>
        <position position="78"/>
    </location>
</feature>
<dbReference type="OrthoDB" id="5772781at2759"/>
<dbReference type="Pfam" id="PF00248">
    <property type="entry name" value="Aldo_ket_red"/>
    <property type="match status" value="2"/>
</dbReference>
<evidence type="ECO:0000256" key="6">
    <source>
        <dbReference type="ARBA" id="ARBA00047534"/>
    </source>
</evidence>
<proteinExistence type="inferred from homology"/>
<dbReference type="InterPro" id="IPR036812">
    <property type="entry name" value="NAD(P)_OxRdtase_dom_sf"/>
</dbReference>
<comment type="caution">
    <text evidence="11">The sequence shown here is derived from an EMBL/GenBank/DDBJ whole genome shotgun (WGS) entry which is preliminary data.</text>
</comment>
<feature type="active site" description="Proton donor" evidence="8">
    <location>
        <position position="53"/>
    </location>
</feature>
<keyword evidence="12" id="KW-1185">Reference proteome</keyword>
<dbReference type="InterPro" id="IPR018170">
    <property type="entry name" value="Aldo/ket_reductase_CS"/>
</dbReference>
<dbReference type="EC" id="1.1.1.307" evidence="2"/>
<name>A0A9W9K6G9_9EURO</name>
<feature type="domain" description="NADP-dependent oxidoreductase" evidence="10">
    <location>
        <begin position="154"/>
        <end position="269"/>
    </location>
</feature>
<dbReference type="CDD" id="cd19071">
    <property type="entry name" value="AKR_AKR1-5-like"/>
    <property type="match status" value="1"/>
</dbReference>
<keyword evidence="3" id="KW-0521">NADP</keyword>